<dbReference type="Proteomes" id="UP000265631">
    <property type="component" value="Unassembled WGS sequence"/>
</dbReference>
<reference evidence="2 3" key="1">
    <citation type="journal article" date="2018" name="PLoS Pathog.">
        <title>Evolution of structural diversity of trichothecenes, a family of toxins produced by plant pathogenic and entomopathogenic fungi.</title>
        <authorList>
            <person name="Proctor R.H."/>
            <person name="McCormick S.P."/>
            <person name="Kim H.S."/>
            <person name="Cardoza R.E."/>
            <person name="Stanley A.M."/>
            <person name="Lindo L."/>
            <person name="Kelly A."/>
            <person name="Brown D.W."/>
            <person name="Lee T."/>
            <person name="Vaughan M.M."/>
            <person name="Alexander N.J."/>
            <person name="Busman M."/>
            <person name="Gutierrez S."/>
        </authorList>
    </citation>
    <scope>NUCLEOTIDE SEQUENCE [LARGE SCALE GENOMIC DNA]</scope>
    <source>
        <strain evidence="2 3">NRRL 13405</strain>
    </source>
</reference>
<feature type="compositionally biased region" description="Polar residues" evidence="1">
    <location>
        <begin position="217"/>
        <end position="241"/>
    </location>
</feature>
<dbReference type="InterPro" id="IPR039634">
    <property type="entry name" value="Bul1-like"/>
</dbReference>
<dbReference type="EMBL" id="PXXK01000054">
    <property type="protein sequence ID" value="RFN52971.1"/>
    <property type="molecule type" value="Genomic_DNA"/>
</dbReference>
<keyword evidence="3" id="KW-1185">Reference proteome</keyword>
<dbReference type="OrthoDB" id="2283785at2759"/>
<dbReference type="STRING" id="2594813.A0A395MYI1"/>
<evidence type="ECO:0000313" key="3">
    <source>
        <dbReference type="Proteomes" id="UP000265631"/>
    </source>
</evidence>
<dbReference type="AlphaFoldDB" id="A0A395MYI1"/>
<evidence type="ECO:0000313" key="2">
    <source>
        <dbReference type="EMBL" id="RFN52971.1"/>
    </source>
</evidence>
<protein>
    <recommendedName>
        <fullName evidence="4">Arrestin-like N-terminal domain-containing protein</fullName>
    </recommendedName>
</protein>
<accession>A0A395MYI1</accession>
<organism evidence="2 3">
    <name type="scientific">Fusarium flagelliforme</name>
    <dbReference type="NCBI Taxonomy" id="2675880"/>
    <lineage>
        <taxon>Eukaryota</taxon>
        <taxon>Fungi</taxon>
        <taxon>Dikarya</taxon>
        <taxon>Ascomycota</taxon>
        <taxon>Pezizomycotina</taxon>
        <taxon>Sordariomycetes</taxon>
        <taxon>Hypocreomycetidae</taxon>
        <taxon>Hypocreales</taxon>
        <taxon>Nectriaceae</taxon>
        <taxon>Fusarium</taxon>
        <taxon>Fusarium incarnatum-equiseti species complex</taxon>
    </lineage>
</organism>
<dbReference type="Gene3D" id="2.60.40.640">
    <property type="match status" value="1"/>
</dbReference>
<gene>
    <name evidence="2" type="ORF">FIE12Z_2742</name>
</gene>
<proteinExistence type="predicted"/>
<dbReference type="InterPro" id="IPR014752">
    <property type="entry name" value="Arrestin-like_C"/>
</dbReference>
<sequence length="397" mass="44189">MEKNHKLGELGISKSLSKLKIWRRACQLNIELDDHYQSKIYSSGSVVRGRLIISAISTFQAASIRISLNGLTKICTVGQCITTTTVHRFLKVDCIIPEIPELISGTFIKGNVYTIPFHFTFPDQSDSSTCTHKVKSTGVREQHLCLPSTMGGWDREDMSPDTVGIEYAINACVEPRSPHNSRTSSVLTIKKTLRFVTRSTENPPQHISSTSQRYTLQATQTLRQHSSKQASGTISATTTQPEPLRLHPYGKGVAPSFIDVSLTFDPSKDGILPPQPDAVRLCIRSYTWRQANPYTNFPDMHEVPSIKQPFCAILPVEVQSSILAWSEHVDISQEAKTSTPFYSSTLRLPLLTISPTKTILPTFYSCLVSRTYDVCVCLTFGKRELAIVTPLQIIAEI</sequence>
<dbReference type="PANTHER" id="PTHR31904">
    <property type="entry name" value="BYPASS OF STOP CODON PROTEIN 5-RELATED"/>
    <property type="match status" value="1"/>
</dbReference>
<evidence type="ECO:0008006" key="4">
    <source>
        <dbReference type="Google" id="ProtNLM"/>
    </source>
</evidence>
<name>A0A395MYI1_9HYPO</name>
<evidence type="ECO:0000256" key="1">
    <source>
        <dbReference type="SAM" id="MobiDB-lite"/>
    </source>
</evidence>
<feature type="region of interest" description="Disordered" evidence="1">
    <location>
        <begin position="217"/>
        <end position="245"/>
    </location>
</feature>
<comment type="caution">
    <text evidence="2">The sequence shown here is derived from an EMBL/GenBank/DDBJ whole genome shotgun (WGS) entry which is preliminary data.</text>
</comment>
<dbReference type="PANTHER" id="PTHR31904:SF1">
    <property type="entry name" value="BYPASS OF STOP CODON PROTEIN 5-RELATED"/>
    <property type="match status" value="1"/>
</dbReference>